<evidence type="ECO:0000313" key="2">
    <source>
        <dbReference type="Proteomes" id="UP000829398"/>
    </source>
</evidence>
<proteinExistence type="predicted"/>
<gene>
    <name evidence="1" type="ORF">KPL71_009206</name>
</gene>
<dbReference type="Proteomes" id="UP000829398">
    <property type="component" value="Chromosome 3"/>
</dbReference>
<dbReference type="EMBL" id="CM039172">
    <property type="protein sequence ID" value="KAH9783172.1"/>
    <property type="molecule type" value="Genomic_DNA"/>
</dbReference>
<sequence length="495" mass="57001">MANGEQEPIDIECLANSLRKKFKTLHHLPEKCCIYRVPQQVRSLNPKAHAPQLVSIGPLHHRNNEELKAMEEQNLRYLEYFLQRTEVSIGTFLTSIKKKEAKLRVCYAETITLESKDCVTMVLVDAVFLIEFLLRYSCPRSITIGDPIFTKSKMVSNMWLDIWLLENQLPLFILDDLFNLAKTEMYHDDYYGVSLLSLTRRFYKDIHEFPSIEENLFEIHFSEAEHFLDLLRLCFQPPPTQSQSQSRAQPSKLRTQNIPSVTDLYQAGVKISESTEVLFRNLQAFERLRCDTRYINDYVIIMNYLVNTPQDVELFVQSRVIENWLWDSEAVSTLFHNLVQETSLSAIDFQYSDLIENLKAYCGHRWHRWKAILKQDYFNNPWASISVIAAVILLVLTAIQATCSILQLSVLKMVCWTFMFQVACTCLAHIRVRAIPSEHLCAASHISRVLPISPLVAATPQPACRLALFPRTSAASLCLAQGRKPSIGMPRVLRP</sequence>
<name>A0ACB8MC61_CITSI</name>
<reference evidence="2" key="1">
    <citation type="journal article" date="2023" name="Hortic. Res.">
        <title>A chromosome-level phased genome enabling allele-level studies in sweet orange: a case study on citrus Huanglongbing tolerance.</title>
        <authorList>
            <person name="Wu B."/>
            <person name="Yu Q."/>
            <person name="Deng Z."/>
            <person name="Duan Y."/>
            <person name="Luo F."/>
            <person name="Gmitter F. Jr."/>
        </authorList>
    </citation>
    <scope>NUCLEOTIDE SEQUENCE [LARGE SCALE GENOMIC DNA]</scope>
    <source>
        <strain evidence="2">cv. Valencia</strain>
    </source>
</reference>
<protein>
    <submittedName>
        <fullName evidence="1">DUF862 domain-containing protein</fullName>
    </submittedName>
</protein>
<keyword evidence="2" id="KW-1185">Reference proteome</keyword>
<accession>A0ACB8MC61</accession>
<evidence type="ECO:0000313" key="1">
    <source>
        <dbReference type="EMBL" id="KAH9783172.1"/>
    </source>
</evidence>
<comment type="caution">
    <text evidence="1">The sequence shown here is derived from an EMBL/GenBank/DDBJ whole genome shotgun (WGS) entry which is preliminary data.</text>
</comment>
<organism evidence="1 2">
    <name type="scientific">Citrus sinensis</name>
    <name type="common">Sweet orange</name>
    <name type="synonym">Citrus aurantium var. sinensis</name>
    <dbReference type="NCBI Taxonomy" id="2711"/>
    <lineage>
        <taxon>Eukaryota</taxon>
        <taxon>Viridiplantae</taxon>
        <taxon>Streptophyta</taxon>
        <taxon>Embryophyta</taxon>
        <taxon>Tracheophyta</taxon>
        <taxon>Spermatophyta</taxon>
        <taxon>Magnoliopsida</taxon>
        <taxon>eudicotyledons</taxon>
        <taxon>Gunneridae</taxon>
        <taxon>Pentapetalae</taxon>
        <taxon>rosids</taxon>
        <taxon>malvids</taxon>
        <taxon>Sapindales</taxon>
        <taxon>Rutaceae</taxon>
        <taxon>Aurantioideae</taxon>
        <taxon>Citrus</taxon>
    </lineage>
</organism>